<dbReference type="Proteomes" id="UP000298616">
    <property type="component" value="Chromosome"/>
</dbReference>
<keyword evidence="2" id="KW-1185">Reference proteome</keyword>
<dbReference type="SUPFAM" id="SSF81301">
    <property type="entry name" value="Nucleotidyltransferase"/>
    <property type="match status" value="1"/>
</dbReference>
<dbReference type="EMBL" id="CP028923">
    <property type="protein sequence ID" value="QCK14241.1"/>
    <property type="molecule type" value="Genomic_DNA"/>
</dbReference>
<gene>
    <name evidence="1" type="ORF">DCC35_05525</name>
</gene>
<protein>
    <recommendedName>
        <fullName evidence="3">Nucleotidyl transferase AbiEii toxin, Type IV TA system</fullName>
    </recommendedName>
</protein>
<accession>A0A4D7JEZ6</accession>
<reference evidence="1 2" key="1">
    <citation type="submission" date="2018-04" db="EMBL/GenBank/DDBJ databases">
        <title>Complete genome uncultured novel isolate.</title>
        <authorList>
            <person name="Merlino G."/>
        </authorList>
    </citation>
    <scope>NUCLEOTIDE SEQUENCE [LARGE SCALE GENOMIC DNA]</scope>
    <source>
        <strain evidence="2">R1DC9</strain>
    </source>
</reference>
<dbReference type="AlphaFoldDB" id="A0A4D7JEZ6"/>
<organism evidence="1 2">
    <name type="scientific">Mangrovivirga cuniculi</name>
    <dbReference type="NCBI Taxonomy" id="2715131"/>
    <lineage>
        <taxon>Bacteria</taxon>
        <taxon>Pseudomonadati</taxon>
        <taxon>Bacteroidota</taxon>
        <taxon>Cytophagia</taxon>
        <taxon>Cytophagales</taxon>
        <taxon>Mangrovivirgaceae</taxon>
        <taxon>Mangrovivirga</taxon>
    </lineage>
</organism>
<evidence type="ECO:0000313" key="1">
    <source>
        <dbReference type="EMBL" id="QCK14241.1"/>
    </source>
</evidence>
<dbReference type="RefSeq" id="WP_137089833.1">
    <property type="nucleotide sequence ID" value="NZ_CP028923.1"/>
</dbReference>
<dbReference type="InterPro" id="IPR043519">
    <property type="entry name" value="NT_sf"/>
</dbReference>
<dbReference type="Gene3D" id="3.30.460.40">
    <property type="match status" value="1"/>
</dbReference>
<proteinExistence type="predicted"/>
<dbReference type="KEGG" id="fpf:DCC35_05525"/>
<evidence type="ECO:0000313" key="2">
    <source>
        <dbReference type="Proteomes" id="UP000298616"/>
    </source>
</evidence>
<name>A0A4D7JEZ6_9BACT</name>
<sequence length="164" mass="18611">MSLPISPNSFIELDPEQSVFLAELSMAEVDFIIVGGTAMKIYGIEASSDDLDILFKPEESNVKKLIKIVHDMGYIEAAFHLMRYHKPLYLELGYGQSKIDLLNETPGLDFHEAYYDACQVLLNNVHVSVLSVDDLLCNKSMLQLGHHQRDINYILATMSNQYRN</sequence>
<evidence type="ECO:0008006" key="3">
    <source>
        <dbReference type="Google" id="ProtNLM"/>
    </source>
</evidence>